<evidence type="ECO:0000256" key="3">
    <source>
        <dbReference type="ARBA" id="ARBA00022475"/>
    </source>
</evidence>
<comment type="subcellular location">
    <subcellularLocation>
        <location evidence="1">Cell membrane</location>
        <topology evidence="1">Multi-pass membrane protein</topology>
    </subcellularLocation>
</comment>
<feature type="transmembrane region" description="Helical" evidence="7">
    <location>
        <begin position="320"/>
        <end position="345"/>
    </location>
</feature>
<dbReference type="PANTHER" id="PTHR42925">
    <property type="entry name" value="MULTIDRUG AND TOXIN EFFLUX PROTEIN MATE FAMILY"/>
    <property type="match status" value="1"/>
</dbReference>
<dbReference type="Pfam" id="PF01554">
    <property type="entry name" value="MatE"/>
    <property type="match status" value="2"/>
</dbReference>
<evidence type="ECO:0000256" key="7">
    <source>
        <dbReference type="SAM" id="Phobius"/>
    </source>
</evidence>
<evidence type="ECO:0000256" key="2">
    <source>
        <dbReference type="ARBA" id="ARBA00022448"/>
    </source>
</evidence>
<dbReference type="InterPro" id="IPR048279">
    <property type="entry name" value="MdtK-like"/>
</dbReference>
<dbReference type="Proteomes" id="UP000263486">
    <property type="component" value="Unassembled WGS sequence"/>
</dbReference>
<feature type="transmembrane region" description="Helical" evidence="7">
    <location>
        <begin position="357"/>
        <end position="379"/>
    </location>
</feature>
<feature type="transmembrane region" description="Helical" evidence="7">
    <location>
        <begin position="159"/>
        <end position="181"/>
    </location>
</feature>
<keyword evidence="6 7" id="KW-0472">Membrane</keyword>
<keyword evidence="4 7" id="KW-0812">Transmembrane</keyword>
<keyword evidence="3" id="KW-1003">Cell membrane</keyword>
<name>A0ABX9KDR8_9FUSO</name>
<feature type="transmembrane region" description="Helical" evidence="7">
    <location>
        <begin position="279"/>
        <end position="299"/>
    </location>
</feature>
<proteinExistence type="predicted"/>
<dbReference type="PANTHER" id="PTHR42925:SF2">
    <property type="entry name" value="NA+ DRIVEN MULTIDRUG EFFLUX PUMP"/>
    <property type="match status" value="1"/>
</dbReference>
<accession>A0ABX9KDR8</accession>
<organism evidence="8 9">
    <name type="scientific">Psychrilyobacter piezotolerans</name>
    <dbReference type="NCBI Taxonomy" id="2293438"/>
    <lineage>
        <taxon>Bacteria</taxon>
        <taxon>Fusobacteriati</taxon>
        <taxon>Fusobacteriota</taxon>
        <taxon>Fusobacteriia</taxon>
        <taxon>Fusobacteriales</taxon>
        <taxon>Fusobacteriaceae</taxon>
        <taxon>Psychrilyobacter</taxon>
    </lineage>
</organism>
<sequence>MKSKKKFYKQLVTIAVPITIQSMISSSVNMADVFMIGKLGATKLAALGLANQIMFLMALLLYGINSGSAVFMSQFWGKKDKKSLYKVLGIALIGSIFVGAIFFAGGQFTPKFLIKIYSPDIEVINLGASYLKIVSWSYIITAISMVYGIQLRSVGILKLGVYTSVISLIVNVFFNYILIFGKLGFPELGIEGAAIATLIARIIEMTIIVGLVYKKKYPLACKIKEMVKIDRDFLKKFVLTTSPVVANEMLWALGMTGYAMVYARMSTESVAVINIVDSIARILFTGFFGIASAAAVMIGHKIGEKEEEEAIKYGYLLGKISVYIGIVTGVIMVIIVKPLLSFYNLEVEVYDLVVKTMYVLAVLTPFKSFTATTVVGILRAGGDVKYCLVLDITALWLVGIPLVIYGGLTLGLPIYIVYGLAGSEEVIKFIFSVRRVVSKKWITNLVENM</sequence>
<feature type="transmembrane region" description="Helical" evidence="7">
    <location>
        <begin position="128"/>
        <end position="147"/>
    </location>
</feature>
<dbReference type="EMBL" id="QUAJ01000039">
    <property type="protein sequence ID" value="REI39585.1"/>
    <property type="molecule type" value="Genomic_DNA"/>
</dbReference>
<keyword evidence="5 7" id="KW-1133">Transmembrane helix</keyword>
<dbReference type="PIRSF" id="PIRSF006603">
    <property type="entry name" value="DinF"/>
    <property type="match status" value="1"/>
</dbReference>
<dbReference type="NCBIfam" id="TIGR00797">
    <property type="entry name" value="matE"/>
    <property type="match status" value="1"/>
</dbReference>
<dbReference type="RefSeq" id="WP_114643561.1">
    <property type="nucleotide sequence ID" value="NZ_JAACIO010000037.1"/>
</dbReference>
<evidence type="ECO:0000256" key="4">
    <source>
        <dbReference type="ARBA" id="ARBA00022692"/>
    </source>
</evidence>
<keyword evidence="2" id="KW-0813">Transport</keyword>
<feature type="transmembrane region" description="Helical" evidence="7">
    <location>
        <begin position="84"/>
        <end position="108"/>
    </location>
</feature>
<feature type="transmembrane region" description="Helical" evidence="7">
    <location>
        <begin position="54"/>
        <end position="72"/>
    </location>
</feature>
<protein>
    <submittedName>
        <fullName evidence="8">MATE family efflux transporter</fullName>
    </submittedName>
</protein>
<dbReference type="InterPro" id="IPR047135">
    <property type="entry name" value="YsiQ"/>
</dbReference>
<dbReference type="InterPro" id="IPR002528">
    <property type="entry name" value="MATE_fam"/>
</dbReference>
<reference evidence="8 9" key="1">
    <citation type="submission" date="2018-08" db="EMBL/GenBank/DDBJ databases">
        <title>Draft genome sequence of Psychrilyobacter sp. strain SD5 isolated from Black Sea water.</title>
        <authorList>
            <person name="Yadav S."/>
            <person name="Villanueva L."/>
            <person name="Damste J.S.S."/>
        </authorList>
    </citation>
    <scope>NUCLEOTIDE SEQUENCE [LARGE SCALE GENOMIC DNA]</scope>
    <source>
        <strain evidence="8 9">SD5</strain>
    </source>
</reference>
<feature type="transmembrane region" description="Helical" evidence="7">
    <location>
        <begin position="233"/>
        <end position="259"/>
    </location>
</feature>
<comment type="caution">
    <text evidence="8">The sequence shown here is derived from an EMBL/GenBank/DDBJ whole genome shotgun (WGS) entry which is preliminary data.</text>
</comment>
<evidence type="ECO:0000313" key="9">
    <source>
        <dbReference type="Proteomes" id="UP000263486"/>
    </source>
</evidence>
<gene>
    <name evidence="8" type="ORF">DYH56_14355</name>
</gene>
<feature type="transmembrane region" description="Helical" evidence="7">
    <location>
        <begin position="386"/>
        <end position="406"/>
    </location>
</feature>
<evidence type="ECO:0000256" key="5">
    <source>
        <dbReference type="ARBA" id="ARBA00022989"/>
    </source>
</evidence>
<dbReference type="CDD" id="cd13134">
    <property type="entry name" value="MATE_like_8"/>
    <property type="match status" value="1"/>
</dbReference>
<evidence type="ECO:0000313" key="8">
    <source>
        <dbReference type="EMBL" id="REI39585.1"/>
    </source>
</evidence>
<keyword evidence="9" id="KW-1185">Reference proteome</keyword>
<feature type="transmembrane region" description="Helical" evidence="7">
    <location>
        <begin position="193"/>
        <end position="213"/>
    </location>
</feature>
<evidence type="ECO:0000256" key="6">
    <source>
        <dbReference type="ARBA" id="ARBA00023136"/>
    </source>
</evidence>
<evidence type="ECO:0000256" key="1">
    <source>
        <dbReference type="ARBA" id="ARBA00004651"/>
    </source>
</evidence>